<dbReference type="OrthoDB" id="7159061at2"/>
<reference evidence="2 3" key="1">
    <citation type="submission" date="2007-07" db="EMBL/GenBank/DDBJ databases">
        <title>Complete sequence of chromosome of Xanthobacter autotrophicus Py2.</title>
        <authorList>
            <consortium name="US DOE Joint Genome Institute"/>
            <person name="Copeland A."/>
            <person name="Lucas S."/>
            <person name="Lapidus A."/>
            <person name="Barry K."/>
            <person name="Glavina del Rio T."/>
            <person name="Hammon N."/>
            <person name="Israni S."/>
            <person name="Dalin E."/>
            <person name="Tice H."/>
            <person name="Pitluck S."/>
            <person name="Sims D."/>
            <person name="Brettin T."/>
            <person name="Bruce D."/>
            <person name="Detter J.C."/>
            <person name="Han C."/>
            <person name="Tapia R."/>
            <person name="Brainard J."/>
            <person name="Schmutz J."/>
            <person name="Larimer F."/>
            <person name="Land M."/>
            <person name="Hauser L."/>
            <person name="Kyrpides N."/>
            <person name="Kim E."/>
            <person name="Ensigns S.A."/>
            <person name="Richardson P."/>
        </authorList>
    </citation>
    <scope>NUCLEOTIDE SEQUENCE [LARGE SCALE GENOMIC DNA]</scope>
    <source>
        <strain evidence="3">ATCC BAA-1158 / Py2</strain>
    </source>
</reference>
<name>A7IJW5_XANP2</name>
<dbReference type="Gene3D" id="3.20.20.70">
    <property type="entry name" value="Aldolase class I"/>
    <property type="match status" value="1"/>
</dbReference>
<dbReference type="EMBL" id="CP000781">
    <property type="protein sequence ID" value="ABS68308.1"/>
    <property type="molecule type" value="Genomic_DNA"/>
</dbReference>
<dbReference type="CDD" id="cd00564">
    <property type="entry name" value="TMP_TenI"/>
    <property type="match status" value="1"/>
</dbReference>
<dbReference type="eggNOG" id="COG0352">
    <property type="taxonomic scope" value="Bacteria"/>
</dbReference>
<evidence type="ECO:0000259" key="1">
    <source>
        <dbReference type="Pfam" id="PF02581"/>
    </source>
</evidence>
<dbReference type="SUPFAM" id="SSF51391">
    <property type="entry name" value="Thiamin phosphate synthase"/>
    <property type="match status" value="1"/>
</dbReference>
<dbReference type="InterPro" id="IPR036206">
    <property type="entry name" value="ThiamineP_synth_sf"/>
</dbReference>
<dbReference type="Pfam" id="PF02581">
    <property type="entry name" value="TMP-TENI"/>
    <property type="match status" value="1"/>
</dbReference>
<evidence type="ECO:0000313" key="2">
    <source>
        <dbReference type="EMBL" id="ABS68308.1"/>
    </source>
</evidence>
<dbReference type="InterPro" id="IPR013785">
    <property type="entry name" value="Aldolase_TIM"/>
</dbReference>
<dbReference type="HOGENOM" id="CLU_018272_3_1_5"/>
<dbReference type="AlphaFoldDB" id="A7IJW5"/>
<gene>
    <name evidence="2" type="ordered locus">Xaut_3078</name>
</gene>
<sequence length="208" mass="21262">MSSPLPPPGARLMLVFTLTPELRPDAAAAAVRAGDVAAVVLRVPKDGAPDIRHLRAVAEALQKHDAAVLVEGPDTLVTAAGLDGVHVSDLRGLQAALRELKPQAIVGAGGLASRHDAMEAGESGADYVFFGALEPRPGDAPEILDLVAWWAELFEVPCVGLAASLDEAEALAQAGADFVALAEALVADGGAATVTAAMDRLSRVDAQP</sequence>
<keyword evidence="3" id="KW-1185">Reference proteome</keyword>
<dbReference type="Proteomes" id="UP000002417">
    <property type="component" value="Chromosome"/>
</dbReference>
<dbReference type="InterPro" id="IPR022998">
    <property type="entry name" value="ThiamineP_synth_TenI"/>
</dbReference>
<proteinExistence type="predicted"/>
<dbReference type="PhylomeDB" id="A7IJW5"/>
<accession>A7IJW5</accession>
<dbReference type="GO" id="GO:0009228">
    <property type="term" value="P:thiamine biosynthetic process"/>
    <property type="evidence" value="ECO:0007669"/>
    <property type="project" value="UniProtKB-KW"/>
</dbReference>
<dbReference type="STRING" id="78245.Xaut_3078"/>
<dbReference type="KEGG" id="xau:Xaut_3078"/>
<feature type="domain" description="Thiamine phosphate synthase/TenI" evidence="1">
    <location>
        <begin position="25"/>
        <end position="184"/>
    </location>
</feature>
<evidence type="ECO:0000313" key="3">
    <source>
        <dbReference type="Proteomes" id="UP000002417"/>
    </source>
</evidence>
<organism evidence="2 3">
    <name type="scientific">Xanthobacter autotrophicus (strain ATCC BAA-1158 / Py2)</name>
    <dbReference type="NCBI Taxonomy" id="78245"/>
    <lineage>
        <taxon>Bacteria</taxon>
        <taxon>Pseudomonadati</taxon>
        <taxon>Pseudomonadota</taxon>
        <taxon>Alphaproteobacteria</taxon>
        <taxon>Hyphomicrobiales</taxon>
        <taxon>Xanthobacteraceae</taxon>
        <taxon>Xanthobacter</taxon>
    </lineage>
</organism>
<protein>
    <submittedName>
        <fullName evidence="2">Thiamine monophosphate synthase</fullName>
    </submittedName>
</protein>